<proteinExistence type="predicted"/>
<protein>
    <submittedName>
        <fullName evidence="2">MFS transporter</fullName>
    </submittedName>
</protein>
<name>A0A921GGV9_9ACTN</name>
<feature type="transmembrane region" description="Helical" evidence="1">
    <location>
        <begin position="127"/>
        <end position="150"/>
    </location>
</feature>
<keyword evidence="1" id="KW-0812">Transmembrane</keyword>
<dbReference type="Gene3D" id="1.20.1250.20">
    <property type="entry name" value="MFS general substrate transporter like domains"/>
    <property type="match status" value="2"/>
</dbReference>
<evidence type="ECO:0000313" key="3">
    <source>
        <dbReference type="Proteomes" id="UP000697330"/>
    </source>
</evidence>
<dbReference type="PANTHER" id="PTHR23530:SF1">
    <property type="entry name" value="PERMEASE, MAJOR FACILITATOR SUPERFAMILY-RELATED"/>
    <property type="match status" value="1"/>
</dbReference>
<evidence type="ECO:0000256" key="1">
    <source>
        <dbReference type="SAM" id="Phobius"/>
    </source>
</evidence>
<dbReference type="PANTHER" id="PTHR23530">
    <property type="entry name" value="TRANSPORT PROTEIN-RELATED"/>
    <property type="match status" value="1"/>
</dbReference>
<dbReference type="InterPro" id="IPR053160">
    <property type="entry name" value="MFS_DHA3_Transporter"/>
</dbReference>
<accession>A0A921GGV9</accession>
<dbReference type="RefSeq" id="WP_075280324.1">
    <property type="nucleotide sequence ID" value="NZ_DYWQ01000054.1"/>
</dbReference>
<dbReference type="InterPro" id="IPR011701">
    <property type="entry name" value="MFS"/>
</dbReference>
<feature type="transmembrane region" description="Helical" evidence="1">
    <location>
        <begin position="61"/>
        <end position="83"/>
    </location>
</feature>
<dbReference type="InterPro" id="IPR036259">
    <property type="entry name" value="MFS_trans_sf"/>
</dbReference>
<feature type="transmembrane region" description="Helical" evidence="1">
    <location>
        <begin position="89"/>
        <end position="115"/>
    </location>
</feature>
<comment type="caution">
    <text evidence="2">The sequence shown here is derived from an EMBL/GenBank/DDBJ whole genome shotgun (WGS) entry which is preliminary data.</text>
</comment>
<reference evidence="2" key="1">
    <citation type="journal article" date="2021" name="PeerJ">
        <title>Extensive microbial diversity within the chicken gut microbiome revealed by metagenomics and culture.</title>
        <authorList>
            <person name="Gilroy R."/>
            <person name="Ravi A."/>
            <person name="Getino M."/>
            <person name="Pursley I."/>
            <person name="Horton D.L."/>
            <person name="Alikhan N.F."/>
            <person name="Baker D."/>
            <person name="Gharbi K."/>
            <person name="Hall N."/>
            <person name="Watson M."/>
            <person name="Adriaenssens E.M."/>
            <person name="Foster-Nyarko E."/>
            <person name="Jarju S."/>
            <person name="Secka A."/>
            <person name="Antonio M."/>
            <person name="Oren A."/>
            <person name="Chaudhuri R.R."/>
            <person name="La Ragione R."/>
            <person name="Hildebrand F."/>
            <person name="Pallen M.J."/>
        </authorList>
    </citation>
    <scope>NUCLEOTIDE SEQUENCE</scope>
    <source>
        <strain evidence="2">CHK124-7917</strain>
    </source>
</reference>
<evidence type="ECO:0000313" key="2">
    <source>
        <dbReference type="EMBL" id="HJF44848.1"/>
    </source>
</evidence>
<feature type="transmembrane region" description="Helical" evidence="1">
    <location>
        <begin position="331"/>
        <end position="352"/>
    </location>
</feature>
<organism evidence="2 3">
    <name type="scientific">Thermophilibacter provencensis</name>
    <dbReference type="NCBI Taxonomy" id="1852386"/>
    <lineage>
        <taxon>Bacteria</taxon>
        <taxon>Bacillati</taxon>
        <taxon>Actinomycetota</taxon>
        <taxon>Coriobacteriia</taxon>
        <taxon>Coriobacteriales</taxon>
        <taxon>Atopobiaceae</taxon>
        <taxon>Thermophilibacter</taxon>
    </lineage>
</organism>
<dbReference type="AlphaFoldDB" id="A0A921GGV9"/>
<feature type="transmembrane region" description="Helical" evidence="1">
    <location>
        <begin position="295"/>
        <end position="311"/>
    </location>
</feature>
<dbReference type="OrthoDB" id="350307at2"/>
<dbReference type="Proteomes" id="UP000697330">
    <property type="component" value="Unassembled WGS sequence"/>
</dbReference>
<feature type="transmembrane region" description="Helical" evidence="1">
    <location>
        <begin position="235"/>
        <end position="260"/>
    </location>
</feature>
<keyword evidence="1" id="KW-1133">Transmembrane helix</keyword>
<feature type="transmembrane region" description="Helical" evidence="1">
    <location>
        <begin position="30"/>
        <end position="49"/>
    </location>
</feature>
<dbReference type="SUPFAM" id="SSF103473">
    <property type="entry name" value="MFS general substrate transporter"/>
    <property type="match status" value="1"/>
</dbReference>
<gene>
    <name evidence="2" type="ORF">K8U72_03580</name>
</gene>
<feature type="transmembrane region" description="Helical" evidence="1">
    <location>
        <begin position="206"/>
        <end position="223"/>
    </location>
</feature>
<keyword evidence="1" id="KW-0472">Membrane</keyword>
<feature type="transmembrane region" description="Helical" evidence="1">
    <location>
        <begin position="272"/>
        <end position="289"/>
    </location>
</feature>
<dbReference type="GO" id="GO:0022857">
    <property type="term" value="F:transmembrane transporter activity"/>
    <property type="evidence" value="ECO:0007669"/>
    <property type="project" value="InterPro"/>
</dbReference>
<sequence length="391" mass="41103">MIPLYYAFVAFSNLSMVSTVMGLYLEHVGFSLAGIGVLFGALQLGKTLLEVPTGYVADRFGSRASLVAAVALEMAGYALMLAVRGLPAMLGVMVLLAAAYTLTTGCATALVADYLIARGREDEFTRVSAVSGSVFYCCYGLSALAAGLLADVSYELVFGLSLASLAGALVCVLLMRDERAGERDGSPAAPVGPLEAARYVAGCRPVLYYVLVEGAVAWSMVPVDDFYNNYLNGYFGIPLPVVGTVVAAQFAVTSLVGLGSARLARRLGDARVARLGPLVTVALFLAFSLCTDPRAAVALYMAGLASFRLANPVRTKVLNVALDARFRVTALSFASLAVSLLSAASQPLFGWLSGWLDMRLAMVALLATSMVLLGAINLAFSRTELKKEAHS</sequence>
<feature type="transmembrane region" description="Helical" evidence="1">
    <location>
        <begin position="156"/>
        <end position="175"/>
    </location>
</feature>
<dbReference type="EMBL" id="DYWQ01000054">
    <property type="protein sequence ID" value="HJF44848.1"/>
    <property type="molecule type" value="Genomic_DNA"/>
</dbReference>
<dbReference type="Pfam" id="PF07690">
    <property type="entry name" value="MFS_1"/>
    <property type="match status" value="1"/>
</dbReference>
<reference evidence="2" key="2">
    <citation type="submission" date="2021-09" db="EMBL/GenBank/DDBJ databases">
        <authorList>
            <person name="Gilroy R."/>
        </authorList>
    </citation>
    <scope>NUCLEOTIDE SEQUENCE</scope>
    <source>
        <strain evidence="2">CHK124-7917</strain>
    </source>
</reference>
<feature type="transmembrane region" description="Helical" evidence="1">
    <location>
        <begin position="358"/>
        <end position="380"/>
    </location>
</feature>